<evidence type="ECO:0000256" key="1">
    <source>
        <dbReference type="ARBA" id="ARBA00006484"/>
    </source>
</evidence>
<dbReference type="EMBL" id="FRXO01000001">
    <property type="protein sequence ID" value="SHO61718.1"/>
    <property type="molecule type" value="Genomic_DNA"/>
</dbReference>
<dbReference type="AlphaFoldDB" id="A0A1M7Z9W4"/>
<dbReference type="Proteomes" id="UP000186406">
    <property type="component" value="Unassembled WGS sequence"/>
</dbReference>
<name>A0A1M7Z9W4_9HYPH</name>
<dbReference type="OrthoDB" id="286404at2"/>
<comment type="similarity">
    <text evidence="1">Belongs to the short-chain dehydrogenases/reductases (SDR) family.</text>
</comment>
<dbReference type="PRINTS" id="PR00080">
    <property type="entry name" value="SDRFAMILY"/>
</dbReference>
<dbReference type="SUPFAM" id="SSF51735">
    <property type="entry name" value="NAD(P)-binding Rossmann-fold domains"/>
    <property type="match status" value="1"/>
</dbReference>
<protein>
    <submittedName>
        <fullName evidence="2">NAD(P)-dependent dehydrogenase, short-chain alcohol dehydrogenase family</fullName>
    </submittedName>
</protein>
<dbReference type="PROSITE" id="PS00061">
    <property type="entry name" value="ADH_SHORT"/>
    <property type="match status" value="1"/>
</dbReference>
<sequence length="244" mass="25547">MAIWPIDCFRDKVLVVTGATSGIGAAIARGFQSEGARVVVTGATEAEVARARDEMPGIDARVLDVRDGAAVSALFAALPRLDHLVNCAGIIRRGDECEPEVFADVVDINLTGTMRTCTAARPLLAQSRGTIVNTASMLSFFGGGLVPGYSASKGGVAQLTKSLAIAYAKEGIRVNAIAPGWIDTPLTRALQQDEGRARAILSRTPMERWGKPEELTGGVAYLSSPLSSFVTGAVLVIDGGYLIT</sequence>
<dbReference type="InterPro" id="IPR002347">
    <property type="entry name" value="SDR_fam"/>
</dbReference>
<evidence type="ECO:0000313" key="2">
    <source>
        <dbReference type="EMBL" id="SHO61718.1"/>
    </source>
</evidence>
<dbReference type="RefSeq" id="WP_073625881.1">
    <property type="nucleotide sequence ID" value="NZ_FRXO01000001.1"/>
</dbReference>
<dbReference type="InterPro" id="IPR020904">
    <property type="entry name" value="Sc_DH/Rdtase_CS"/>
</dbReference>
<dbReference type="FunFam" id="3.40.50.720:FF:000084">
    <property type="entry name" value="Short-chain dehydrogenase reductase"/>
    <property type="match status" value="1"/>
</dbReference>
<dbReference type="Pfam" id="PF13561">
    <property type="entry name" value="adh_short_C2"/>
    <property type="match status" value="1"/>
</dbReference>
<dbReference type="GO" id="GO:0016616">
    <property type="term" value="F:oxidoreductase activity, acting on the CH-OH group of donors, NAD or NADP as acceptor"/>
    <property type="evidence" value="ECO:0007669"/>
    <property type="project" value="TreeGrafter"/>
</dbReference>
<dbReference type="InterPro" id="IPR036291">
    <property type="entry name" value="NAD(P)-bd_dom_sf"/>
</dbReference>
<dbReference type="PRINTS" id="PR00081">
    <property type="entry name" value="GDHRDH"/>
</dbReference>
<proteinExistence type="inferred from homology"/>
<keyword evidence="3" id="KW-1185">Reference proteome</keyword>
<dbReference type="PANTHER" id="PTHR42760:SF40">
    <property type="entry name" value="3-OXOACYL-[ACYL-CARRIER-PROTEIN] REDUCTASE, CHLOROPLASTIC"/>
    <property type="match status" value="1"/>
</dbReference>
<dbReference type="GO" id="GO:0030497">
    <property type="term" value="P:fatty acid elongation"/>
    <property type="evidence" value="ECO:0007669"/>
    <property type="project" value="TreeGrafter"/>
</dbReference>
<gene>
    <name evidence="2" type="ORF">SAMN02745172_00871</name>
</gene>
<organism evidence="2 3">
    <name type="scientific">Pseudoxanthobacter soli DSM 19599</name>
    <dbReference type="NCBI Taxonomy" id="1123029"/>
    <lineage>
        <taxon>Bacteria</taxon>
        <taxon>Pseudomonadati</taxon>
        <taxon>Pseudomonadota</taxon>
        <taxon>Alphaproteobacteria</taxon>
        <taxon>Hyphomicrobiales</taxon>
        <taxon>Segnochrobactraceae</taxon>
        <taxon>Pseudoxanthobacter</taxon>
    </lineage>
</organism>
<accession>A0A1M7Z9W4</accession>
<dbReference type="Gene3D" id="3.40.50.720">
    <property type="entry name" value="NAD(P)-binding Rossmann-like Domain"/>
    <property type="match status" value="1"/>
</dbReference>
<reference evidence="2 3" key="1">
    <citation type="submission" date="2016-12" db="EMBL/GenBank/DDBJ databases">
        <authorList>
            <person name="Song W.-J."/>
            <person name="Kurnit D.M."/>
        </authorList>
    </citation>
    <scope>NUCLEOTIDE SEQUENCE [LARGE SCALE GENOMIC DNA]</scope>
    <source>
        <strain evidence="2 3">DSM 19599</strain>
    </source>
</reference>
<dbReference type="STRING" id="1123029.SAMN02745172_00871"/>
<dbReference type="PANTHER" id="PTHR42760">
    <property type="entry name" value="SHORT-CHAIN DEHYDROGENASES/REDUCTASES FAMILY MEMBER"/>
    <property type="match status" value="1"/>
</dbReference>
<evidence type="ECO:0000313" key="3">
    <source>
        <dbReference type="Proteomes" id="UP000186406"/>
    </source>
</evidence>